<sequence length="484" mass="53137">MMSSVTPRNRRTERAKGLAMELSSSTLFQQLITQRGWRDPDVFLRRYQEAARELAALEGPQNLATATIERRQFIRWARGEIKGQPRKEARRILAHLFRPVGVERLFVPPPSGGTALSERRHTGDFAHGCSHVAAVVDRDGDESGEDVVMAAANESADFAVRVDGSNVGPATLEQLEADIRRMVLTYPHRPVGPLFTEVRRLRNRAFELIEGRQPPHHTVDLYLAAGILCGVLANASFDLGRYEAADTQARTAFLCGQAAGHNGLRAWVRGLQALIAYWDGRPQDAVRLADAGGHFRPEQGTAAVRLAAIKARAHGQLRQSSEVMTALKEADLLRDRARTGDELPGGMMDFPQEKQLFYRSSAQLWLGGRQQLADAEAAAAEAVRGFESALPEQRRLGEMSLARLDLATARMGRGDLEGAAVQVHDVMVVNSRRGTESVRKRLAQFARRLAGHPGARSPMAVGLQEALAAHQERFVLELPPGDAA</sequence>
<name>E2Q020_STRCL</name>
<dbReference type="STRING" id="1901.BB341_11810"/>
<gene>
    <name evidence="1" type="ORF">SCLAV_3368</name>
</gene>
<reference evidence="1 2" key="1">
    <citation type="journal article" date="2010" name="Genome Biol. Evol.">
        <title>The sequence of a 1.8-mb bacterial linear plasmid reveals a rich evolutionary reservoir of secondary metabolic pathways.</title>
        <authorList>
            <person name="Medema M.H."/>
            <person name="Trefzer A."/>
            <person name="Kovalchuk A."/>
            <person name="van den Berg M."/>
            <person name="Mueller U."/>
            <person name="Heijne W."/>
            <person name="Wu L."/>
            <person name="Alam M.T."/>
            <person name="Ronning C.M."/>
            <person name="Nierman W.C."/>
            <person name="Bovenberg R.A.L."/>
            <person name="Breitling R."/>
            <person name="Takano E."/>
        </authorList>
    </citation>
    <scope>NUCLEOTIDE SEQUENCE [LARGE SCALE GENOMIC DNA]</scope>
    <source>
        <strain evidence="2">ATCC 27064 / DSM 738 / JCM 4710 / NBRC 13307 / NCIMB 12785 / NRRL 3585 / VKM Ac-602</strain>
    </source>
</reference>
<keyword evidence="2" id="KW-1185">Reference proteome</keyword>
<dbReference type="eggNOG" id="COG5606">
    <property type="taxonomic scope" value="Bacteria"/>
</dbReference>
<organism evidence="1 2">
    <name type="scientific">Streptomyces clavuligerus</name>
    <dbReference type="NCBI Taxonomy" id="1901"/>
    <lineage>
        <taxon>Bacteria</taxon>
        <taxon>Bacillati</taxon>
        <taxon>Actinomycetota</taxon>
        <taxon>Actinomycetes</taxon>
        <taxon>Kitasatosporales</taxon>
        <taxon>Streptomycetaceae</taxon>
        <taxon>Streptomyces</taxon>
    </lineage>
</organism>
<proteinExistence type="predicted"/>
<evidence type="ECO:0000313" key="2">
    <source>
        <dbReference type="Proteomes" id="UP000002357"/>
    </source>
</evidence>
<dbReference type="EMBL" id="CM000913">
    <property type="protein sequence ID" value="EFG08439.1"/>
    <property type="molecule type" value="Genomic_DNA"/>
</dbReference>
<protein>
    <submittedName>
        <fullName evidence="1">Tetratricopeptide TPR_4</fullName>
    </submittedName>
</protein>
<evidence type="ECO:0000313" key="1">
    <source>
        <dbReference type="EMBL" id="EFG08439.1"/>
    </source>
</evidence>
<dbReference type="Proteomes" id="UP000002357">
    <property type="component" value="Chromosome"/>
</dbReference>
<dbReference type="AlphaFoldDB" id="E2Q020"/>
<accession>E2Q020</accession>